<comment type="catalytic activity">
    <reaction evidence="15 16">
        <text>hydrogencarbonate + L-glutamine + 2 ATP + H2O = carbamoyl phosphate + L-glutamate + 2 ADP + phosphate + 2 H(+)</text>
        <dbReference type="Rhea" id="RHEA:18633"/>
        <dbReference type="ChEBI" id="CHEBI:15377"/>
        <dbReference type="ChEBI" id="CHEBI:15378"/>
        <dbReference type="ChEBI" id="CHEBI:17544"/>
        <dbReference type="ChEBI" id="CHEBI:29985"/>
        <dbReference type="ChEBI" id="CHEBI:30616"/>
        <dbReference type="ChEBI" id="CHEBI:43474"/>
        <dbReference type="ChEBI" id="CHEBI:58228"/>
        <dbReference type="ChEBI" id="CHEBI:58359"/>
        <dbReference type="ChEBI" id="CHEBI:456216"/>
        <dbReference type="EC" id="6.3.5.5"/>
    </reaction>
</comment>
<evidence type="ECO:0000259" key="17">
    <source>
        <dbReference type="PROSITE" id="PS50975"/>
    </source>
</evidence>
<dbReference type="GO" id="GO:0004087">
    <property type="term" value="F:carbamoyl-phosphate synthase (ammonia) activity"/>
    <property type="evidence" value="ECO:0007669"/>
    <property type="project" value="UniProtKB-EC"/>
</dbReference>
<dbReference type="Pfam" id="PF02786">
    <property type="entry name" value="CPSase_L_D2"/>
    <property type="match status" value="2"/>
</dbReference>
<dbReference type="SUPFAM" id="SSF56059">
    <property type="entry name" value="Glutathione synthetase ATP-binding domain-like"/>
    <property type="match status" value="2"/>
</dbReference>
<feature type="binding site" evidence="16">
    <location>
        <position position="298"/>
    </location>
    <ligand>
        <name>Mn(2+)</name>
        <dbReference type="ChEBI" id="CHEBI:29035"/>
        <label>1</label>
    </ligand>
</feature>
<feature type="binding site" evidence="16">
    <location>
        <position position="820"/>
    </location>
    <ligand>
        <name>ATP</name>
        <dbReference type="ChEBI" id="CHEBI:30616"/>
        <label>2</label>
    </ligand>
</feature>
<keyword evidence="10 16" id="KW-0067">ATP-binding</keyword>
<feature type="region of interest" description="Carboxyphosphate synthetic domain" evidence="16">
    <location>
        <begin position="1"/>
        <end position="401"/>
    </location>
</feature>
<dbReference type="SUPFAM" id="SSF52440">
    <property type="entry name" value="PreATP-grasp domain"/>
    <property type="match status" value="2"/>
</dbReference>
<dbReference type="PROSITE" id="PS00867">
    <property type="entry name" value="CPSASE_2"/>
    <property type="match status" value="2"/>
</dbReference>
<dbReference type="FunFam" id="3.30.470.20:FF:000026">
    <property type="entry name" value="Carbamoyl-phosphate synthase large chain"/>
    <property type="match status" value="1"/>
</dbReference>
<feature type="binding site" evidence="16">
    <location>
        <position position="241"/>
    </location>
    <ligand>
        <name>ATP</name>
        <dbReference type="ChEBI" id="CHEBI:30616"/>
        <label>1</label>
    </ligand>
</feature>
<dbReference type="UniPathway" id="UPA00070">
    <property type="reaction ID" value="UER00115"/>
</dbReference>
<feature type="binding site" evidence="16">
    <location>
        <position position="832"/>
    </location>
    <ligand>
        <name>Mg(2+)</name>
        <dbReference type="ChEBI" id="CHEBI:18420"/>
        <label>4</label>
    </ligand>
</feature>
<feature type="binding site" evidence="16">
    <location>
        <position position="215"/>
    </location>
    <ligand>
        <name>ATP</name>
        <dbReference type="ChEBI" id="CHEBI:30616"/>
        <label>1</label>
    </ligand>
</feature>
<dbReference type="Gene3D" id="3.40.50.20">
    <property type="match status" value="2"/>
</dbReference>
<dbReference type="Gene3D" id="3.30.1490.20">
    <property type="entry name" value="ATP-grasp fold, A domain"/>
    <property type="match status" value="1"/>
</dbReference>
<feature type="binding site" evidence="16">
    <location>
        <position position="834"/>
    </location>
    <ligand>
        <name>Mg(2+)</name>
        <dbReference type="ChEBI" id="CHEBI:18420"/>
        <label>4</label>
    </ligand>
</feature>
<dbReference type="InterPro" id="IPR036914">
    <property type="entry name" value="MGS-like_dom_sf"/>
</dbReference>
<evidence type="ECO:0000256" key="12">
    <source>
        <dbReference type="ARBA" id="ARBA00022975"/>
    </source>
</evidence>
<dbReference type="SMART" id="SM01096">
    <property type="entry name" value="CPSase_L_D3"/>
    <property type="match status" value="1"/>
</dbReference>
<feature type="binding site" evidence="16">
    <location>
        <position position="777"/>
    </location>
    <ligand>
        <name>ATP</name>
        <dbReference type="ChEBI" id="CHEBI:30616"/>
        <label>2</label>
    </ligand>
</feature>
<dbReference type="EMBL" id="CP009170">
    <property type="protein sequence ID" value="AIS53348.1"/>
    <property type="molecule type" value="Genomic_DNA"/>
</dbReference>
<feature type="binding site" evidence="16">
    <location>
        <position position="752"/>
    </location>
    <ligand>
        <name>ATP</name>
        <dbReference type="ChEBI" id="CHEBI:30616"/>
        <label>2</label>
    </ligand>
</feature>
<comment type="catalytic activity">
    <reaction evidence="14 16">
        <text>hydrogencarbonate + NH4(+) + 2 ATP = carbamoyl phosphate + 2 ADP + phosphate + 2 H(+)</text>
        <dbReference type="Rhea" id="RHEA:18029"/>
        <dbReference type="ChEBI" id="CHEBI:15378"/>
        <dbReference type="ChEBI" id="CHEBI:17544"/>
        <dbReference type="ChEBI" id="CHEBI:28938"/>
        <dbReference type="ChEBI" id="CHEBI:30616"/>
        <dbReference type="ChEBI" id="CHEBI:43474"/>
        <dbReference type="ChEBI" id="CHEBI:58228"/>
        <dbReference type="ChEBI" id="CHEBI:456216"/>
        <dbReference type="EC" id="6.3.4.16"/>
    </reaction>
</comment>
<accession>A0A097AU60</accession>
<dbReference type="EC" id="6.3.5.5" evidence="16"/>
<reference evidence="20" key="1">
    <citation type="journal article" date="2015" name="Genome Announc.">
        <title>Whole-Genome Sequences of 80 Environmental and Clinical Isolates of Burkholderia pseudomallei.</title>
        <authorList>
            <person name="Johnson S.L."/>
            <person name="Baker A.L."/>
            <person name="Chain P.S."/>
            <person name="Currie B.J."/>
            <person name="Daligault H.E."/>
            <person name="Davenport K.W."/>
            <person name="Davis C.B."/>
            <person name="Inglis T.J."/>
            <person name="Kaestli M."/>
            <person name="Koren S."/>
            <person name="Mayo M."/>
            <person name="Merritt A.J."/>
            <person name="Price E.P."/>
            <person name="Sarovich D.S."/>
            <person name="Warner J."/>
            <person name="Rosovitz M.J."/>
        </authorList>
    </citation>
    <scope>NUCLEOTIDE SEQUENCE [LARGE SCALE GENOMIC DNA]</scope>
    <source>
        <strain evidence="20">DSM 2030</strain>
    </source>
</reference>
<dbReference type="SUPFAM" id="SSF52335">
    <property type="entry name" value="Methylglyoxal synthase-like"/>
    <property type="match status" value="1"/>
</dbReference>
<feature type="binding site" evidence="16">
    <location>
        <position position="832"/>
    </location>
    <ligand>
        <name>ATP</name>
        <dbReference type="ChEBI" id="CHEBI:30616"/>
        <label>2</label>
    </ligand>
</feature>
<proteinExistence type="inferred from homology"/>
<sequence>MPKYKDISKVLVIGSGPIIIGQAAEFDYSGTQACKSLKEEGVQVVLVNNNPATIMTDTDIADIVYIENPTAPVVEKIIAKERPDGILATLGGQTGLNLAVKLEEEGILDKYNVKLLGTSFESIKTAEDRELFKRKMQEIEEPVAESITVTNVEDALKFAKNYGYPLIIRPAYTLGGTGGGIANNDEELISIVDLGLKKSMVGEVLVEKSLYGWKEIEFEVMRDADDNCITICSMENFDPVGVHTGDSIVVAPVQTLSDYEYQMLRSASIKIIKALKIEGGCNIQFALDPQSHKYYVIEVNPRVSRSSALASKATGYPIAKVAAKIAIGLRLDEIKNPVTGKTTAFFEPALDYVVTKIPRWPFDKFYTTDRKIGTQMKATGEVMAIERSFEASLLKAVRSLEIKAYGLRLNNIKGMKTEEILKGISVPNDMRLFYIAEALRCDIDIDYINDVTKIDKWFLNKLLNIINMEREIEKNELREEILKKAKRMGFSDREIATIKGIKEEDVRALRKEYSIYPSYKMVDTCAAEFESVTQYIYSTYGEEDEVEIHDIPKVIVIGSGPIRIGQGIEFDYCSVKALWALRDAGIKSIIINNNPETVSTDFDTGDRLYFEPITLEDVLNIYEKEKPLGVMVMFGGQTAINLTEGLVKNGVKILGTSYESIDISEDREKFSKLLKELNINQPKGDYALTVGDAKDIALKLGFPLLVRPSYVIGGQSMEKVNTLQELIDYVKHATEISPGKPILIDKYIDGREVEIDAVSDGECVLIPGIMEHIERAGVHSGDSFSIYPARNLSEREINTIIEYTERISKALNVKGLINIQFAVKEGTVYVLEVNPRASRTVPIMSKATGVPLVKLAVEIALGKKLKELGYKGGLWPKAPYTVVKAPVFSMEKLTDTEVSLGPEMKSTGEIMGIDLSYEGALYKALEGAGLKIPKKGKILLSIAERDFQEAVSLVEKLQSLGYEIYATYRTGKYLSLMGIHVNIMVLDNAIKLLKDGYFDTVVNTPTKGKKPDNIGFKLRRTAVEYRIPLFTSIDTIKAALNAVAKVNVSGLSILSINEYEEIQKDNVKNLVL</sequence>
<dbReference type="FunFam" id="3.40.50.20:FF:000001">
    <property type="entry name" value="Carbamoyl-phosphate synthase large chain"/>
    <property type="match status" value="1"/>
</dbReference>
<evidence type="ECO:0000256" key="7">
    <source>
        <dbReference type="ARBA" id="ARBA00022723"/>
    </source>
</evidence>
<feature type="binding site" evidence="16">
    <location>
        <position position="284"/>
    </location>
    <ligand>
        <name>Mg(2+)</name>
        <dbReference type="ChEBI" id="CHEBI:18420"/>
        <label>1</label>
    </ligand>
</feature>
<dbReference type="GO" id="GO:0004088">
    <property type="term" value="F:carbamoyl-phosphate synthase (glutamine-hydrolyzing) activity"/>
    <property type="evidence" value="ECO:0007669"/>
    <property type="project" value="UniProtKB-UniRule"/>
</dbReference>
<comment type="caution">
    <text evidence="16">Lacks conserved residue(s) required for the propagation of feature annotation.</text>
</comment>
<evidence type="ECO:0000256" key="10">
    <source>
        <dbReference type="ARBA" id="ARBA00022840"/>
    </source>
</evidence>
<feature type="binding site" evidence="16">
    <location>
        <position position="298"/>
    </location>
    <ligand>
        <name>Mg(2+)</name>
        <dbReference type="ChEBI" id="CHEBI:18420"/>
        <label>2</label>
    </ligand>
</feature>
<dbReference type="InterPro" id="IPR005479">
    <property type="entry name" value="CPAse_ATP-bd"/>
</dbReference>
<dbReference type="Gene3D" id="3.30.470.20">
    <property type="entry name" value="ATP-grasp fold, B domain"/>
    <property type="match status" value="2"/>
</dbReference>
<dbReference type="PRINTS" id="PR00098">
    <property type="entry name" value="CPSASE"/>
</dbReference>
<keyword evidence="20" id="KW-1185">Reference proteome</keyword>
<dbReference type="InterPro" id="IPR006275">
    <property type="entry name" value="CPSase_lsu"/>
</dbReference>
<dbReference type="HOGENOM" id="CLU_000513_1_0_9"/>
<feature type="binding site" evidence="16">
    <location>
        <position position="834"/>
    </location>
    <ligand>
        <name>Mn(2+)</name>
        <dbReference type="ChEBI" id="CHEBI:29035"/>
        <label>4</label>
    </ligand>
</feature>
<dbReference type="InterPro" id="IPR016185">
    <property type="entry name" value="PreATP-grasp_dom_sf"/>
</dbReference>
<dbReference type="PANTHER" id="PTHR11405:SF53">
    <property type="entry name" value="CARBAMOYL-PHOSPHATE SYNTHASE [AMMONIA], MITOCHONDRIAL"/>
    <property type="match status" value="1"/>
</dbReference>
<dbReference type="InterPro" id="IPR058047">
    <property type="entry name" value="CPSase_preATP-grasp"/>
</dbReference>
<evidence type="ECO:0000256" key="8">
    <source>
        <dbReference type="ARBA" id="ARBA00022737"/>
    </source>
</evidence>
<evidence type="ECO:0000256" key="6">
    <source>
        <dbReference type="ARBA" id="ARBA00022605"/>
    </source>
</evidence>
<feature type="binding site" evidence="16">
    <location>
        <position position="748"/>
    </location>
    <ligand>
        <name>ATP</name>
        <dbReference type="ChEBI" id="CHEBI:30616"/>
        <label>2</label>
    </ligand>
</feature>
<dbReference type="GO" id="GO:0044205">
    <property type="term" value="P:'de novo' UMP biosynthetic process"/>
    <property type="evidence" value="ECO:0007669"/>
    <property type="project" value="UniProtKB-UniRule"/>
</dbReference>
<keyword evidence="12 16" id="KW-0665">Pyrimidine biosynthesis</keyword>
<dbReference type="InterPro" id="IPR036897">
    <property type="entry name" value="CarbamoylP_synth_lsu_oligo_sf"/>
</dbReference>
<dbReference type="AlphaFoldDB" id="A0A097AU60"/>
<feature type="binding site" evidence="16">
    <location>
        <position position="746"/>
    </location>
    <ligand>
        <name>ATP</name>
        <dbReference type="ChEBI" id="CHEBI:30616"/>
        <label>2</label>
    </ligand>
</feature>
<feature type="binding site" evidence="16">
    <location>
        <position position="820"/>
    </location>
    <ligand>
        <name>Mn(2+)</name>
        <dbReference type="ChEBI" id="CHEBI:29035"/>
        <label>3</label>
    </ligand>
</feature>
<keyword evidence="8 16" id="KW-0677">Repeat</keyword>
<comment type="subunit">
    <text evidence="16">Composed of two chains; the small (or glutamine) chain promotes the hydrolysis of glutamine to ammonia, which is used by the large (or ammonia) chain to synthesize carbamoyl phosphate. Tetramer of heterodimers (alpha,beta)4.</text>
</comment>
<keyword evidence="5 16" id="KW-0436">Ligase</keyword>
<gene>
    <name evidence="16 19" type="primary">carB</name>
    <name evidence="19" type="ORF">TKV_c22190</name>
</gene>
<dbReference type="HAMAP" id="MF_01210_B">
    <property type="entry name" value="CPSase_L_chain_B"/>
    <property type="match status" value="1"/>
</dbReference>
<feature type="binding site" evidence="16">
    <location>
        <position position="175"/>
    </location>
    <ligand>
        <name>ATP</name>
        <dbReference type="ChEBI" id="CHEBI:30616"/>
        <label>1</label>
    </ligand>
</feature>
<dbReference type="STRING" id="2325.TKV_c22190"/>
<feature type="domain" description="ATP-grasp" evidence="17">
    <location>
        <begin position="671"/>
        <end position="861"/>
    </location>
</feature>
<feature type="binding site" evidence="16">
    <location>
        <position position="780"/>
    </location>
    <ligand>
        <name>ATP</name>
        <dbReference type="ChEBI" id="CHEBI:30616"/>
        <label>2</label>
    </ligand>
</feature>
<comment type="function">
    <text evidence="16">Large subunit of the glutamine-dependent carbamoyl phosphate synthetase (CPSase). CPSase catalyzes the formation of carbamoyl phosphate from the ammonia moiety of glutamine, carbonate, and phosphate donated by ATP, constituting the first step of 2 biosynthetic pathways, one leading to arginine and/or urea and the other to pyrimidine nucleotides. The large subunit (synthetase) binds the substrates ammonia (free or transferred from glutamine from the small subunit), hydrogencarbonate and ATP and carries out an ATP-coupled ligase reaction, activating hydrogencarbonate by forming carboxy phosphate which reacts with ammonia to form carbamoyl phosphate.</text>
</comment>
<evidence type="ECO:0000256" key="2">
    <source>
        <dbReference type="ARBA" id="ARBA00005077"/>
    </source>
</evidence>
<dbReference type="UniPathway" id="UPA00068">
    <property type="reaction ID" value="UER00171"/>
</dbReference>
<dbReference type="SMART" id="SM00851">
    <property type="entry name" value="MGS"/>
    <property type="match status" value="1"/>
</dbReference>
<dbReference type="PROSITE" id="PS50975">
    <property type="entry name" value="ATP_GRASP"/>
    <property type="match status" value="2"/>
</dbReference>
<feature type="binding site" evidence="16">
    <location>
        <position position="300"/>
    </location>
    <ligand>
        <name>Mg(2+)</name>
        <dbReference type="ChEBI" id="CHEBI:18420"/>
        <label>2</label>
    </ligand>
</feature>
<evidence type="ECO:0000256" key="14">
    <source>
        <dbReference type="ARBA" id="ARBA00047359"/>
    </source>
</evidence>
<dbReference type="RefSeq" id="WP_049685938.1">
    <property type="nucleotide sequence ID" value="NZ_CP009170.1"/>
</dbReference>
<feature type="region of interest" description="Carbamoyl phosphate synthetic domain" evidence="16">
    <location>
        <begin position="547"/>
        <end position="929"/>
    </location>
</feature>
<feature type="binding site" evidence="16">
    <location>
        <position position="832"/>
    </location>
    <ligand>
        <name>Mg(2+)</name>
        <dbReference type="ChEBI" id="CHEBI:18420"/>
        <label>3</label>
    </ligand>
</feature>
<dbReference type="NCBIfam" id="NF009455">
    <property type="entry name" value="PRK12815.1"/>
    <property type="match status" value="1"/>
</dbReference>
<dbReference type="Pfam" id="PF02787">
    <property type="entry name" value="CPSase_L_D3"/>
    <property type="match status" value="1"/>
</dbReference>
<feature type="binding site" evidence="16">
    <location>
        <position position="284"/>
    </location>
    <ligand>
        <name>Mn(2+)</name>
        <dbReference type="ChEBI" id="CHEBI:29035"/>
        <label>1</label>
    </ligand>
</feature>
<keyword evidence="11" id="KW-0460">Magnesium</keyword>
<evidence type="ECO:0000256" key="15">
    <source>
        <dbReference type="ARBA" id="ARBA00048816"/>
    </source>
</evidence>
<dbReference type="InterPro" id="IPR033937">
    <property type="entry name" value="MGS_CPS_CarB"/>
</dbReference>
<feature type="binding site" evidence="16">
    <location>
        <position position="298"/>
    </location>
    <ligand>
        <name>ATP</name>
        <dbReference type="ChEBI" id="CHEBI:30616"/>
        <label>1</label>
    </ligand>
</feature>
<keyword evidence="6 16" id="KW-0028">Amino-acid biosynthesis</keyword>
<feature type="binding site" evidence="16">
    <location>
        <position position="284"/>
    </location>
    <ligand>
        <name>ATP</name>
        <dbReference type="ChEBI" id="CHEBI:30616"/>
        <label>1</label>
    </ligand>
</feature>
<feature type="binding site" evidence="16">
    <location>
        <position position="129"/>
    </location>
    <ligand>
        <name>ATP</name>
        <dbReference type="ChEBI" id="CHEBI:30616"/>
        <label>1</label>
    </ligand>
</feature>
<feature type="binding site" evidence="16">
    <location>
        <position position="210"/>
    </location>
    <ligand>
        <name>ATP</name>
        <dbReference type="ChEBI" id="CHEBI:30616"/>
        <label>1</label>
    </ligand>
</feature>
<dbReference type="InterPro" id="IPR011607">
    <property type="entry name" value="MGS-like_dom"/>
</dbReference>
<dbReference type="Gene3D" id="3.40.50.1380">
    <property type="entry name" value="Methylglyoxal synthase-like domain"/>
    <property type="match status" value="1"/>
</dbReference>
<feature type="domain" description="ATP-grasp" evidence="17">
    <location>
        <begin position="133"/>
        <end position="327"/>
    </location>
</feature>
<evidence type="ECO:0000313" key="19">
    <source>
        <dbReference type="EMBL" id="AIS53348.1"/>
    </source>
</evidence>
<comment type="pathway">
    <text evidence="2 16">Amino-acid biosynthesis; L-arginine biosynthesis; carbamoyl phosphate from bicarbonate: step 1/1.</text>
</comment>
<dbReference type="GO" id="GO:0006526">
    <property type="term" value="P:L-arginine biosynthetic process"/>
    <property type="evidence" value="ECO:0007669"/>
    <property type="project" value="UniProtKB-UniRule"/>
</dbReference>
<feature type="binding site" evidence="16">
    <location>
        <position position="208"/>
    </location>
    <ligand>
        <name>ATP</name>
        <dbReference type="ChEBI" id="CHEBI:30616"/>
        <label>1</label>
    </ligand>
</feature>
<feature type="binding site" evidence="16">
    <location>
        <position position="778"/>
    </location>
    <ligand>
        <name>ATP</name>
        <dbReference type="ChEBI" id="CHEBI:30616"/>
        <label>2</label>
    </ligand>
</feature>
<dbReference type="InterPro" id="IPR011761">
    <property type="entry name" value="ATP-grasp"/>
</dbReference>
<feature type="binding site" evidence="16">
    <location>
        <position position="779"/>
    </location>
    <ligand>
        <name>ATP</name>
        <dbReference type="ChEBI" id="CHEBI:30616"/>
        <label>2</label>
    </ligand>
</feature>
<dbReference type="CDD" id="cd01424">
    <property type="entry name" value="MGS_CPS_II"/>
    <property type="match status" value="1"/>
</dbReference>
<evidence type="ECO:0000256" key="9">
    <source>
        <dbReference type="ARBA" id="ARBA00022741"/>
    </source>
</evidence>
<evidence type="ECO:0000259" key="18">
    <source>
        <dbReference type="PROSITE" id="PS51855"/>
    </source>
</evidence>
<feature type="binding site" evidence="16">
    <location>
        <position position="176"/>
    </location>
    <ligand>
        <name>ATP</name>
        <dbReference type="ChEBI" id="CHEBI:30616"/>
        <label>1</label>
    </ligand>
</feature>
<dbReference type="OrthoDB" id="9804197at2"/>
<feature type="region of interest" description="Allosteric domain" evidence="16">
    <location>
        <begin position="930"/>
        <end position="1072"/>
    </location>
</feature>
<protein>
    <recommendedName>
        <fullName evidence="16">Carbamoyl phosphate synthase large chain</fullName>
        <ecNumber evidence="16">6.3.4.16</ecNumber>
        <ecNumber evidence="16">6.3.5.5</ecNumber>
    </recommendedName>
    <alternativeName>
        <fullName evidence="16">Carbamoyl phosphate synthetase ammonia chain</fullName>
    </alternativeName>
</protein>
<dbReference type="InterPro" id="IPR013815">
    <property type="entry name" value="ATP_grasp_subdomain_1"/>
</dbReference>
<dbReference type="Gene3D" id="1.10.1030.10">
    <property type="entry name" value="Carbamoyl-phosphate synthetase, large subunit oligomerisation domain"/>
    <property type="match status" value="1"/>
</dbReference>
<feature type="binding site" evidence="16">
    <location>
        <position position="832"/>
    </location>
    <ligand>
        <name>Mn(2+)</name>
        <dbReference type="ChEBI" id="CHEBI:29035"/>
        <label>3</label>
    </ligand>
</feature>
<feature type="binding site" evidence="16">
    <location>
        <position position="820"/>
    </location>
    <ligand>
        <name>Mg(2+)</name>
        <dbReference type="ChEBI" id="CHEBI:18420"/>
        <label>3</label>
    </ligand>
</feature>
<dbReference type="HAMAP" id="MF_01210_A">
    <property type="entry name" value="CPSase_L_chain_A"/>
    <property type="match status" value="1"/>
</dbReference>
<comment type="cofactor">
    <cofactor evidence="16">
        <name>Mg(2+)</name>
        <dbReference type="ChEBI" id="CHEBI:18420"/>
    </cofactor>
    <cofactor evidence="16">
        <name>Mn(2+)</name>
        <dbReference type="ChEBI" id="CHEBI:29035"/>
    </cofactor>
    <text evidence="16">Binds 4 Mg(2+) or Mn(2+) ions per subunit.</text>
</comment>
<dbReference type="SUPFAM" id="SSF48108">
    <property type="entry name" value="Carbamoyl phosphate synthetase, large subunit connection domain"/>
    <property type="match status" value="1"/>
</dbReference>
<evidence type="ECO:0000256" key="13">
    <source>
        <dbReference type="ARBA" id="ARBA00023211"/>
    </source>
</evidence>
<dbReference type="PROSITE" id="PS51855">
    <property type="entry name" value="MGS"/>
    <property type="match status" value="1"/>
</dbReference>
<dbReference type="Proteomes" id="UP000029669">
    <property type="component" value="Chromosome"/>
</dbReference>
<comment type="domain">
    <text evidence="16">The large subunit is composed of 2 ATP-grasp domains that are involved in binding the 2 ATP molecules needed for carbamoyl phosphate synthesis. The N-terminal ATP-grasp domain (referred to as the carboxyphosphate synthetic component) catalyzes the ATP-dependent phosphorylation of hydrogencarbonate to carboxyphosphate and the subsequent nucleophilic attack by ammonia to form a carbamate intermediate. The C-terminal ATP-grasp domain (referred to as the carbamoyl phosphate synthetic component) then catalyzes the phosphorylation of carbamate with the second ATP to form the end product carbamoyl phosphate. The reactive and unstable enzyme intermediates are sequentially channeled from one active site to the next through the interior of the protein over a distance of at least 96 A.</text>
</comment>
<evidence type="ECO:0000256" key="4">
    <source>
        <dbReference type="ARBA" id="ARBA00022571"/>
    </source>
</evidence>
<keyword evidence="7" id="KW-0479">Metal-binding</keyword>
<dbReference type="GO" id="GO:0046872">
    <property type="term" value="F:metal ion binding"/>
    <property type="evidence" value="ECO:0007669"/>
    <property type="project" value="UniProtKB-KW"/>
</dbReference>
<evidence type="ECO:0000256" key="5">
    <source>
        <dbReference type="ARBA" id="ARBA00022598"/>
    </source>
</evidence>
<evidence type="ECO:0000256" key="16">
    <source>
        <dbReference type="HAMAP-Rule" id="MF_01210"/>
    </source>
</evidence>
<evidence type="ECO:0000256" key="3">
    <source>
        <dbReference type="ARBA" id="ARBA00009799"/>
    </source>
</evidence>
<dbReference type="PANTHER" id="PTHR11405">
    <property type="entry name" value="CARBAMOYLTRANSFERASE FAMILY MEMBER"/>
    <property type="match status" value="1"/>
</dbReference>
<evidence type="ECO:0000256" key="11">
    <source>
        <dbReference type="ARBA" id="ARBA00022842"/>
    </source>
</evidence>
<evidence type="ECO:0000256" key="1">
    <source>
        <dbReference type="ARBA" id="ARBA00001936"/>
    </source>
</evidence>
<dbReference type="NCBIfam" id="TIGR01369">
    <property type="entry name" value="CPSaseII_lrg"/>
    <property type="match status" value="1"/>
</dbReference>
<feature type="binding site" evidence="16">
    <location>
        <position position="298"/>
    </location>
    <ligand>
        <name>Mg(2+)</name>
        <dbReference type="ChEBI" id="CHEBI:18420"/>
        <label>1</label>
    </ligand>
</feature>
<dbReference type="InterPro" id="IPR005483">
    <property type="entry name" value="CPSase_dom"/>
</dbReference>
<comment type="cofactor">
    <cofactor evidence="1">
        <name>Mn(2+)</name>
        <dbReference type="ChEBI" id="CHEBI:29035"/>
    </cofactor>
</comment>
<feature type="binding site" evidence="16">
    <location>
        <position position="832"/>
    </location>
    <ligand>
        <name>Mn(2+)</name>
        <dbReference type="ChEBI" id="CHEBI:29035"/>
        <label>4</label>
    </ligand>
</feature>
<comment type="pathway">
    <text evidence="16">Pyrimidine metabolism; UMP biosynthesis via de novo pathway; (S)-dihydroorotate from bicarbonate: step 1/3.</text>
</comment>
<dbReference type="KEGG" id="tki:TKV_c22190"/>
<name>A0A097AU60_THEKI</name>
<feature type="binding site" evidence="16">
    <location>
        <position position="300"/>
    </location>
    <ligand>
        <name>Mn(2+)</name>
        <dbReference type="ChEBI" id="CHEBI:29035"/>
        <label>2</label>
    </ligand>
</feature>
<organism evidence="19 20">
    <name type="scientific">Thermoanaerobacter kivui</name>
    <name type="common">Acetogenium kivui</name>
    <dbReference type="NCBI Taxonomy" id="2325"/>
    <lineage>
        <taxon>Bacteria</taxon>
        <taxon>Bacillati</taxon>
        <taxon>Bacillota</taxon>
        <taxon>Clostridia</taxon>
        <taxon>Thermoanaerobacterales</taxon>
        <taxon>Thermoanaerobacteraceae</taxon>
        <taxon>Thermoanaerobacter</taxon>
    </lineage>
</organism>
<dbReference type="FunFam" id="3.30.470.20:FF:000001">
    <property type="entry name" value="Carbamoyl-phosphate synthase large chain"/>
    <property type="match status" value="1"/>
</dbReference>
<dbReference type="InterPro" id="IPR005480">
    <property type="entry name" value="CPSase_lsu_oligo"/>
</dbReference>
<dbReference type="EC" id="6.3.4.16" evidence="16"/>
<feature type="binding site" evidence="16">
    <location>
        <position position="243"/>
    </location>
    <ligand>
        <name>ATP</name>
        <dbReference type="ChEBI" id="CHEBI:30616"/>
        <label>1</label>
    </ligand>
</feature>
<dbReference type="FunFam" id="3.40.50.20:FF:000002">
    <property type="entry name" value="Carbamoyl-phosphate synthase large chain"/>
    <property type="match status" value="1"/>
</dbReference>
<dbReference type="GO" id="GO:0005524">
    <property type="term" value="F:ATP binding"/>
    <property type="evidence" value="ECO:0007669"/>
    <property type="project" value="UniProtKB-UniRule"/>
</dbReference>
<dbReference type="FunFam" id="1.10.1030.10:FF:000002">
    <property type="entry name" value="Carbamoyl-phosphate synthase large chain"/>
    <property type="match status" value="1"/>
</dbReference>
<dbReference type="GO" id="GO:0005737">
    <property type="term" value="C:cytoplasm"/>
    <property type="evidence" value="ECO:0007669"/>
    <property type="project" value="TreeGrafter"/>
</dbReference>
<feature type="binding site" evidence="16">
    <location>
        <position position="169"/>
    </location>
    <ligand>
        <name>ATP</name>
        <dbReference type="ChEBI" id="CHEBI:30616"/>
        <label>1</label>
    </ligand>
</feature>
<comment type="similarity">
    <text evidence="3 16">Belongs to the CarB family.</text>
</comment>
<keyword evidence="13" id="KW-0464">Manganese</keyword>
<dbReference type="Pfam" id="PF02142">
    <property type="entry name" value="MGS"/>
    <property type="match status" value="1"/>
</dbReference>
<dbReference type="NCBIfam" id="NF003671">
    <property type="entry name" value="PRK05294.1"/>
    <property type="match status" value="1"/>
</dbReference>
<feature type="domain" description="MGS-like" evidence="18">
    <location>
        <begin position="930"/>
        <end position="1072"/>
    </location>
</feature>
<dbReference type="GO" id="GO:0006541">
    <property type="term" value="P:glutamine metabolic process"/>
    <property type="evidence" value="ECO:0007669"/>
    <property type="project" value="TreeGrafter"/>
</dbReference>
<dbReference type="PROSITE" id="PS00866">
    <property type="entry name" value="CPSASE_1"/>
    <property type="match status" value="1"/>
</dbReference>
<dbReference type="Pfam" id="PF25596">
    <property type="entry name" value="CPSase_L_D1"/>
    <property type="match status" value="2"/>
</dbReference>
<keyword evidence="4 16" id="KW-0055">Arginine biosynthesis</keyword>
<dbReference type="eggNOG" id="COG0458">
    <property type="taxonomic scope" value="Bacteria"/>
</dbReference>
<evidence type="ECO:0000313" key="20">
    <source>
        <dbReference type="Proteomes" id="UP000029669"/>
    </source>
</evidence>
<feature type="binding site" evidence="16">
    <location>
        <position position="242"/>
    </location>
    <ligand>
        <name>ATP</name>
        <dbReference type="ChEBI" id="CHEBI:30616"/>
        <label>1</label>
    </ligand>
</feature>
<feature type="binding site" evidence="16">
    <location>
        <position position="298"/>
    </location>
    <ligand>
        <name>Mn(2+)</name>
        <dbReference type="ChEBI" id="CHEBI:29035"/>
        <label>2</label>
    </ligand>
</feature>
<feature type="binding site" evidence="16">
    <location>
        <position position="707"/>
    </location>
    <ligand>
        <name>ATP</name>
        <dbReference type="ChEBI" id="CHEBI:30616"/>
        <label>2</label>
    </ligand>
</feature>
<keyword evidence="9 16" id="KW-0547">Nucleotide-binding</keyword>